<dbReference type="InterPro" id="IPR016181">
    <property type="entry name" value="Acyl_CoA_acyltransferase"/>
</dbReference>
<dbReference type="PANTHER" id="PTHR43626:SF4">
    <property type="entry name" value="GCN5-RELATED N-ACETYLTRANSFERASE 2, CHLOROPLASTIC"/>
    <property type="match status" value="1"/>
</dbReference>
<reference evidence="4 5" key="1">
    <citation type="submission" date="2016-10" db="EMBL/GenBank/DDBJ databases">
        <authorList>
            <person name="de Groot N.N."/>
        </authorList>
    </citation>
    <scope>NUCLEOTIDE SEQUENCE [LARGE SCALE GENOMIC DNA]</scope>
    <source>
        <strain evidence="4 5">DSM 13305</strain>
    </source>
</reference>
<dbReference type="PROSITE" id="PS51186">
    <property type="entry name" value="GNAT"/>
    <property type="match status" value="1"/>
</dbReference>
<dbReference type="InterPro" id="IPR000182">
    <property type="entry name" value="GNAT_dom"/>
</dbReference>
<protein>
    <submittedName>
        <fullName evidence="4">Amino-acid N-acetyltransferase</fullName>
    </submittedName>
</protein>
<dbReference type="RefSeq" id="WP_091751117.1">
    <property type="nucleotide sequence ID" value="NZ_FODY01000030.1"/>
</dbReference>
<evidence type="ECO:0000259" key="3">
    <source>
        <dbReference type="PROSITE" id="PS51186"/>
    </source>
</evidence>
<dbReference type="Pfam" id="PF00583">
    <property type="entry name" value="Acetyltransf_1"/>
    <property type="match status" value="1"/>
</dbReference>
<keyword evidence="2" id="KW-0012">Acyltransferase</keyword>
<dbReference type="EMBL" id="FODY01000030">
    <property type="protein sequence ID" value="SEP43493.1"/>
    <property type="molecule type" value="Genomic_DNA"/>
</dbReference>
<feature type="domain" description="N-acetyltransferase" evidence="3">
    <location>
        <begin position="1"/>
        <end position="150"/>
    </location>
</feature>
<evidence type="ECO:0000256" key="2">
    <source>
        <dbReference type="ARBA" id="ARBA00023315"/>
    </source>
</evidence>
<dbReference type="STRING" id="112903.SAMN04490178_13024"/>
<keyword evidence="5" id="KW-1185">Reference proteome</keyword>
<dbReference type="OrthoDB" id="9793138at2"/>
<dbReference type="AlphaFoldDB" id="A0A1H8XUQ9"/>
<dbReference type="Gene3D" id="3.40.630.30">
    <property type="match status" value="1"/>
</dbReference>
<proteinExistence type="predicted"/>
<sequence length="150" mass="17090">MIYRKATFKDVEAIHKLVNDYAEKGVMLPRSRNVLYETLRDMILAEDGGSIVGVGALHLVWDELAEIRTMAIAPDYMKQGIGREIVQLLIKEAYTLGIKTLFTLTYQPGFFAKLGFAEIPKEQLPHKVWKECINCAKFPNCDEIAMIRKI</sequence>
<gene>
    <name evidence="4" type="ORF">SAMN04490178_13024</name>
</gene>
<dbReference type="NCBIfam" id="NF005840">
    <property type="entry name" value="PRK07757.1"/>
    <property type="match status" value="1"/>
</dbReference>
<dbReference type="CDD" id="cd04301">
    <property type="entry name" value="NAT_SF"/>
    <property type="match status" value="1"/>
</dbReference>
<keyword evidence="1 4" id="KW-0808">Transferase</keyword>
<dbReference type="Proteomes" id="UP000198847">
    <property type="component" value="Unassembled WGS sequence"/>
</dbReference>
<evidence type="ECO:0000313" key="4">
    <source>
        <dbReference type="EMBL" id="SEP43493.1"/>
    </source>
</evidence>
<dbReference type="PANTHER" id="PTHR43626">
    <property type="entry name" value="ACYL-COA N-ACYLTRANSFERASE"/>
    <property type="match status" value="1"/>
</dbReference>
<organism evidence="4 5">
    <name type="scientific">Propionispora vibrioides</name>
    <dbReference type="NCBI Taxonomy" id="112903"/>
    <lineage>
        <taxon>Bacteria</taxon>
        <taxon>Bacillati</taxon>
        <taxon>Bacillota</taxon>
        <taxon>Negativicutes</taxon>
        <taxon>Selenomonadales</taxon>
        <taxon>Sporomusaceae</taxon>
        <taxon>Propionispora</taxon>
    </lineage>
</organism>
<evidence type="ECO:0000256" key="1">
    <source>
        <dbReference type="ARBA" id="ARBA00022679"/>
    </source>
</evidence>
<evidence type="ECO:0000313" key="5">
    <source>
        <dbReference type="Proteomes" id="UP000198847"/>
    </source>
</evidence>
<dbReference type="GO" id="GO:0005737">
    <property type="term" value="C:cytoplasm"/>
    <property type="evidence" value="ECO:0007669"/>
    <property type="project" value="TreeGrafter"/>
</dbReference>
<dbReference type="SUPFAM" id="SSF55729">
    <property type="entry name" value="Acyl-CoA N-acyltransferases (Nat)"/>
    <property type="match status" value="1"/>
</dbReference>
<dbReference type="GO" id="GO:0008080">
    <property type="term" value="F:N-acetyltransferase activity"/>
    <property type="evidence" value="ECO:0007669"/>
    <property type="project" value="InterPro"/>
</dbReference>
<name>A0A1H8XUQ9_9FIRM</name>
<dbReference type="InterPro" id="IPR045039">
    <property type="entry name" value="NSI-like"/>
</dbReference>
<accession>A0A1H8XUQ9</accession>